<sequence length="242" mass="26842">MSKIFCFLCSHGHGNNAQAMVCFDSNWSAAKTGRQLACGRWPIRNKIDHCPPSKLADEGLNFATSKLKEILTGMIKGFEKCQYHNSLPGAIHRDVPHYRELAERGLWEQQQQHEPAHEAREVDINTTRPREIDVFALASVTLEICKVRSSVLEVLNVSEAMWRLVDIVDGTEEVEDAAENSDNLATQWRFTSSGCSAGVACARHTVCLHHRVPLCARVHFALLNAALADLPEDAIQSPGQAC</sequence>
<dbReference type="Proteomes" id="UP000770661">
    <property type="component" value="Unassembled WGS sequence"/>
</dbReference>
<dbReference type="AlphaFoldDB" id="A0A8J5D4A7"/>
<protein>
    <submittedName>
        <fullName evidence="1">Uncharacterized protein</fullName>
    </submittedName>
</protein>
<evidence type="ECO:0000313" key="2">
    <source>
        <dbReference type="Proteomes" id="UP000770661"/>
    </source>
</evidence>
<evidence type="ECO:0000313" key="1">
    <source>
        <dbReference type="EMBL" id="KAG0728325.1"/>
    </source>
</evidence>
<comment type="caution">
    <text evidence="1">The sequence shown here is derived from an EMBL/GenBank/DDBJ whole genome shotgun (WGS) entry which is preliminary data.</text>
</comment>
<name>A0A8J5D4A7_CHIOP</name>
<gene>
    <name evidence="1" type="ORF">GWK47_032709</name>
</gene>
<proteinExistence type="predicted"/>
<accession>A0A8J5D4A7</accession>
<keyword evidence="2" id="KW-1185">Reference proteome</keyword>
<dbReference type="OrthoDB" id="6346437at2759"/>
<dbReference type="EMBL" id="JACEEZ010002307">
    <property type="protein sequence ID" value="KAG0728325.1"/>
    <property type="molecule type" value="Genomic_DNA"/>
</dbReference>
<organism evidence="1 2">
    <name type="scientific">Chionoecetes opilio</name>
    <name type="common">Atlantic snow crab</name>
    <name type="synonym">Cancer opilio</name>
    <dbReference type="NCBI Taxonomy" id="41210"/>
    <lineage>
        <taxon>Eukaryota</taxon>
        <taxon>Metazoa</taxon>
        <taxon>Ecdysozoa</taxon>
        <taxon>Arthropoda</taxon>
        <taxon>Crustacea</taxon>
        <taxon>Multicrustacea</taxon>
        <taxon>Malacostraca</taxon>
        <taxon>Eumalacostraca</taxon>
        <taxon>Eucarida</taxon>
        <taxon>Decapoda</taxon>
        <taxon>Pleocyemata</taxon>
        <taxon>Brachyura</taxon>
        <taxon>Eubrachyura</taxon>
        <taxon>Majoidea</taxon>
        <taxon>Majidae</taxon>
        <taxon>Chionoecetes</taxon>
    </lineage>
</organism>
<reference evidence="1" key="1">
    <citation type="submission" date="2020-07" db="EMBL/GenBank/DDBJ databases">
        <title>The High-quality genome of the commercially important snow crab, Chionoecetes opilio.</title>
        <authorList>
            <person name="Jeong J.-H."/>
            <person name="Ryu S."/>
        </authorList>
    </citation>
    <scope>NUCLEOTIDE SEQUENCE</scope>
    <source>
        <strain evidence="1">MADBK_172401_WGS</strain>
        <tissue evidence="1">Digestive gland</tissue>
    </source>
</reference>